<feature type="signal peptide" evidence="1">
    <location>
        <begin position="1"/>
        <end position="18"/>
    </location>
</feature>
<dbReference type="PROSITE" id="PS51257">
    <property type="entry name" value="PROKAR_LIPOPROTEIN"/>
    <property type="match status" value="1"/>
</dbReference>
<reference evidence="2 3" key="1">
    <citation type="submission" date="2018-08" db="EMBL/GenBank/DDBJ databases">
        <title>A genome reference for cultivated species of the human gut microbiota.</title>
        <authorList>
            <person name="Zou Y."/>
            <person name="Xue W."/>
            <person name="Luo G."/>
        </authorList>
    </citation>
    <scope>NUCLEOTIDE SEQUENCE [LARGE SCALE GENOMIC DNA]</scope>
    <source>
        <strain evidence="2 3">AM42-38</strain>
    </source>
</reference>
<keyword evidence="1" id="KW-0732">Signal</keyword>
<comment type="caution">
    <text evidence="2">The sequence shown here is derived from an EMBL/GenBank/DDBJ whole genome shotgun (WGS) entry which is preliminary data.</text>
</comment>
<evidence type="ECO:0000313" key="2">
    <source>
        <dbReference type="EMBL" id="RHA73674.1"/>
    </source>
</evidence>
<feature type="chain" id="PRO_5019365348" evidence="1">
    <location>
        <begin position="19"/>
        <end position="377"/>
    </location>
</feature>
<proteinExistence type="predicted"/>
<organism evidence="2 3">
    <name type="scientific">Phocaeicola coprophilus</name>
    <dbReference type="NCBI Taxonomy" id="387090"/>
    <lineage>
        <taxon>Bacteria</taxon>
        <taxon>Pseudomonadati</taxon>
        <taxon>Bacteroidota</taxon>
        <taxon>Bacteroidia</taxon>
        <taxon>Bacteroidales</taxon>
        <taxon>Bacteroidaceae</taxon>
        <taxon>Phocaeicola</taxon>
    </lineage>
</organism>
<gene>
    <name evidence="2" type="ORF">DW921_12320</name>
</gene>
<evidence type="ECO:0000313" key="3">
    <source>
        <dbReference type="Proteomes" id="UP000283855"/>
    </source>
</evidence>
<protein>
    <submittedName>
        <fullName evidence="2">6-bladed beta-propeller</fullName>
    </submittedName>
</protein>
<evidence type="ECO:0000256" key="1">
    <source>
        <dbReference type="SAM" id="SignalP"/>
    </source>
</evidence>
<sequence>MNTLSKLTLISVMISAMAGCSVRKDGNNLSNVTTADSLLFTEPLDTLPDGVISSVSWLPLQNSDQRIIDEISKLSVVDSFIVIGSRRQAVLQVYSTEGKFLYEISEKGQGPEEYLEIATFTVTPTSIYILDNFSHKISRYALEKGTFMGKTEVPFVAWDMEAFDDNDFLFTCLNNNPDVKVSPSPVDFAVWRTDSHWQITDKYLPVEKEYTELYGKSRYFTRYKHDIVFHSFQYDGFFTFSRKEDPVFHPILFSRPFPRDNESRLKEANSGQWQLLAETPFVVDGYNIVEISIAGQGQQMFAVNASNKIFGNSEVCPKNIPINIVGTMGNHFVGYINDNYELYRNLVAYGFQKGSPEAEDILSRGGCCLIIYSVGNL</sequence>
<dbReference type="EMBL" id="QSFT01000032">
    <property type="protein sequence ID" value="RHA73674.1"/>
    <property type="molecule type" value="Genomic_DNA"/>
</dbReference>
<dbReference type="RefSeq" id="WP_022276706.1">
    <property type="nucleotide sequence ID" value="NZ_CABJGD010000032.1"/>
</dbReference>
<name>A0A413SWT1_9BACT</name>
<dbReference type="Pfam" id="PF17170">
    <property type="entry name" value="DUF5128"/>
    <property type="match status" value="1"/>
</dbReference>
<dbReference type="AlphaFoldDB" id="A0A413SWT1"/>
<dbReference type="Proteomes" id="UP000283855">
    <property type="component" value="Unassembled WGS sequence"/>
</dbReference>
<accession>A0A413SWT1</accession>